<sequence length="92" mass="10523">MSIYGQKKIDNAFIKLITKDLQPFSVVDDIGFKEFVNLLNPSYKIPNRHAISKTLIPAAYEKCFNEVKEIVSNDLEMACMTTDCWTSRNTES</sequence>
<keyword evidence="5" id="KW-0539">Nucleus</keyword>
<accession>A0AAV0WAE3</accession>
<keyword evidence="7" id="KW-1185">Reference proteome</keyword>
<evidence type="ECO:0008006" key="8">
    <source>
        <dbReference type="Google" id="ProtNLM"/>
    </source>
</evidence>
<dbReference type="AlphaFoldDB" id="A0AAV0WAE3"/>
<evidence type="ECO:0000256" key="3">
    <source>
        <dbReference type="ARBA" id="ARBA00022771"/>
    </source>
</evidence>
<comment type="subcellular location">
    <subcellularLocation>
        <location evidence="1">Nucleus</location>
    </subcellularLocation>
</comment>
<name>A0AAV0WAE3_9HEMI</name>
<evidence type="ECO:0000256" key="2">
    <source>
        <dbReference type="ARBA" id="ARBA00022723"/>
    </source>
</evidence>
<dbReference type="PANTHER" id="PTHR46481">
    <property type="entry name" value="ZINC FINGER BED DOMAIN-CONTAINING PROTEIN 4"/>
    <property type="match status" value="1"/>
</dbReference>
<dbReference type="GO" id="GO:0005634">
    <property type="term" value="C:nucleus"/>
    <property type="evidence" value="ECO:0007669"/>
    <property type="project" value="UniProtKB-SubCell"/>
</dbReference>
<dbReference type="Gene3D" id="1.10.10.1070">
    <property type="entry name" value="Zinc finger, BED domain-containing"/>
    <property type="match status" value="1"/>
</dbReference>
<keyword evidence="2" id="KW-0479">Metal-binding</keyword>
<dbReference type="SUPFAM" id="SSF140996">
    <property type="entry name" value="Hermes dimerisation domain"/>
    <property type="match status" value="1"/>
</dbReference>
<proteinExistence type="predicted"/>
<dbReference type="InterPro" id="IPR052035">
    <property type="entry name" value="ZnF_BED_domain_contain"/>
</dbReference>
<evidence type="ECO:0000256" key="5">
    <source>
        <dbReference type="ARBA" id="ARBA00023242"/>
    </source>
</evidence>
<organism evidence="6 7">
    <name type="scientific">Macrosiphum euphorbiae</name>
    <name type="common">potato aphid</name>
    <dbReference type="NCBI Taxonomy" id="13131"/>
    <lineage>
        <taxon>Eukaryota</taxon>
        <taxon>Metazoa</taxon>
        <taxon>Ecdysozoa</taxon>
        <taxon>Arthropoda</taxon>
        <taxon>Hexapoda</taxon>
        <taxon>Insecta</taxon>
        <taxon>Pterygota</taxon>
        <taxon>Neoptera</taxon>
        <taxon>Paraneoptera</taxon>
        <taxon>Hemiptera</taxon>
        <taxon>Sternorrhyncha</taxon>
        <taxon>Aphidomorpha</taxon>
        <taxon>Aphidoidea</taxon>
        <taxon>Aphididae</taxon>
        <taxon>Macrosiphini</taxon>
        <taxon>Macrosiphum</taxon>
    </lineage>
</organism>
<evidence type="ECO:0000313" key="7">
    <source>
        <dbReference type="Proteomes" id="UP001160148"/>
    </source>
</evidence>
<comment type="caution">
    <text evidence="6">The sequence shown here is derived from an EMBL/GenBank/DDBJ whole genome shotgun (WGS) entry which is preliminary data.</text>
</comment>
<dbReference type="Proteomes" id="UP001160148">
    <property type="component" value="Unassembled WGS sequence"/>
</dbReference>
<gene>
    <name evidence="6" type="ORF">MEUPH1_LOCUS8833</name>
</gene>
<dbReference type="GO" id="GO:0008270">
    <property type="term" value="F:zinc ion binding"/>
    <property type="evidence" value="ECO:0007669"/>
    <property type="project" value="UniProtKB-KW"/>
</dbReference>
<evidence type="ECO:0000256" key="1">
    <source>
        <dbReference type="ARBA" id="ARBA00004123"/>
    </source>
</evidence>
<evidence type="ECO:0000313" key="6">
    <source>
        <dbReference type="EMBL" id="CAI6352616.1"/>
    </source>
</evidence>
<keyword evidence="3" id="KW-0863">Zinc-finger</keyword>
<evidence type="ECO:0000256" key="4">
    <source>
        <dbReference type="ARBA" id="ARBA00022833"/>
    </source>
</evidence>
<protein>
    <recommendedName>
        <fullName evidence="8">Transposase</fullName>
    </recommendedName>
</protein>
<reference evidence="6 7" key="1">
    <citation type="submission" date="2023-01" db="EMBL/GenBank/DDBJ databases">
        <authorList>
            <person name="Whitehead M."/>
        </authorList>
    </citation>
    <scope>NUCLEOTIDE SEQUENCE [LARGE SCALE GENOMIC DNA]</scope>
</reference>
<dbReference type="EMBL" id="CARXXK010000002">
    <property type="protein sequence ID" value="CAI6352616.1"/>
    <property type="molecule type" value="Genomic_DNA"/>
</dbReference>
<keyword evidence="4" id="KW-0862">Zinc</keyword>
<dbReference type="PANTHER" id="PTHR46481:SF10">
    <property type="entry name" value="ZINC FINGER BED DOMAIN-CONTAINING PROTEIN 39"/>
    <property type="match status" value="1"/>
</dbReference>